<dbReference type="GO" id="GO:0005634">
    <property type="term" value="C:nucleus"/>
    <property type="evidence" value="ECO:0007669"/>
    <property type="project" value="TreeGrafter"/>
</dbReference>
<feature type="compositionally biased region" description="Polar residues" evidence="4">
    <location>
        <begin position="114"/>
        <end position="131"/>
    </location>
</feature>
<dbReference type="Gene3D" id="2.60.40.10">
    <property type="entry name" value="Immunoglobulins"/>
    <property type="match status" value="1"/>
</dbReference>
<evidence type="ECO:0000256" key="3">
    <source>
        <dbReference type="ARBA" id="ARBA00022490"/>
    </source>
</evidence>
<gene>
    <name evidence="6" type="ORF">BJ878DRAFT_434483</name>
</gene>
<feature type="compositionally biased region" description="Polar residues" evidence="4">
    <location>
        <begin position="56"/>
        <end position="73"/>
    </location>
</feature>
<dbReference type="Pfam" id="PF16561">
    <property type="entry name" value="AMPK1_CBM"/>
    <property type="match status" value="1"/>
</dbReference>
<protein>
    <recommendedName>
        <fullName evidence="5">Association with the SNF1 complex (ASC) domain-containing protein</fullName>
    </recommendedName>
</protein>
<dbReference type="Pfam" id="PF04739">
    <property type="entry name" value="AMPKBI"/>
    <property type="match status" value="1"/>
</dbReference>
<keyword evidence="3" id="KW-0963">Cytoplasm</keyword>
<dbReference type="SUPFAM" id="SSF160219">
    <property type="entry name" value="AMPKBI-like"/>
    <property type="match status" value="1"/>
</dbReference>
<dbReference type="InterPro" id="IPR014756">
    <property type="entry name" value="Ig_E-set"/>
</dbReference>
<organism evidence="6 7">
    <name type="scientific">Calycina marina</name>
    <dbReference type="NCBI Taxonomy" id="1763456"/>
    <lineage>
        <taxon>Eukaryota</taxon>
        <taxon>Fungi</taxon>
        <taxon>Dikarya</taxon>
        <taxon>Ascomycota</taxon>
        <taxon>Pezizomycotina</taxon>
        <taxon>Leotiomycetes</taxon>
        <taxon>Helotiales</taxon>
        <taxon>Pezizellaceae</taxon>
        <taxon>Calycina</taxon>
    </lineage>
</organism>
<evidence type="ECO:0000256" key="2">
    <source>
        <dbReference type="ARBA" id="ARBA00010926"/>
    </source>
</evidence>
<dbReference type="AlphaFoldDB" id="A0A9P8CIE7"/>
<name>A0A9P8CIE7_9HELO</name>
<dbReference type="InterPro" id="IPR032640">
    <property type="entry name" value="AMPK1_CBM"/>
</dbReference>
<evidence type="ECO:0000256" key="4">
    <source>
        <dbReference type="SAM" id="MobiDB-lite"/>
    </source>
</evidence>
<feature type="region of interest" description="Disordered" evidence="4">
    <location>
        <begin position="1"/>
        <end position="137"/>
    </location>
</feature>
<dbReference type="InterPro" id="IPR013783">
    <property type="entry name" value="Ig-like_fold"/>
</dbReference>
<dbReference type="GO" id="GO:0019901">
    <property type="term" value="F:protein kinase binding"/>
    <property type="evidence" value="ECO:0007669"/>
    <property type="project" value="TreeGrafter"/>
</dbReference>
<proteinExistence type="inferred from homology"/>
<dbReference type="GO" id="GO:0031588">
    <property type="term" value="C:nucleotide-activated protein kinase complex"/>
    <property type="evidence" value="ECO:0007669"/>
    <property type="project" value="TreeGrafter"/>
</dbReference>
<dbReference type="GO" id="GO:0007165">
    <property type="term" value="P:signal transduction"/>
    <property type="evidence" value="ECO:0007669"/>
    <property type="project" value="UniProtKB-ARBA"/>
</dbReference>
<reference evidence="6" key="1">
    <citation type="journal article" date="2021" name="IMA Fungus">
        <title>Genomic characterization of three marine fungi, including Emericellopsis atlantica sp. nov. with signatures of a generalist lifestyle and marine biomass degradation.</title>
        <authorList>
            <person name="Hagestad O.C."/>
            <person name="Hou L."/>
            <person name="Andersen J.H."/>
            <person name="Hansen E.H."/>
            <person name="Altermark B."/>
            <person name="Li C."/>
            <person name="Kuhnert E."/>
            <person name="Cox R.J."/>
            <person name="Crous P.W."/>
            <person name="Spatafora J.W."/>
            <person name="Lail K."/>
            <person name="Amirebrahimi M."/>
            <person name="Lipzen A."/>
            <person name="Pangilinan J."/>
            <person name="Andreopoulos W."/>
            <person name="Hayes R.D."/>
            <person name="Ng V."/>
            <person name="Grigoriev I.V."/>
            <person name="Jackson S.A."/>
            <person name="Sutton T.D.S."/>
            <person name="Dobson A.D.W."/>
            <person name="Rama T."/>
        </authorList>
    </citation>
    <scope>NUCLEOTIDE SEQUENCE</scope>
    <source>
        <strain evidence="6">TRa3180A</strain>
    </source>
</reference>
<evidence type="ECO:0000256" key="1">
    <source>
        <dbReference type="ARBA" id="ARBA00004496"/>
    </source>
</evidence>
<feature type="compositionally biased region" description="Basic and acidic residues" evidence="4">
    <location>
        <begin position="87"/>
        <end position="99"/>
    </location>
</feature>
<dbReference type="CDD" id="cd02859">
    <property type="entry name" value="E_set_AMPKbeta_like_N"/>
    <property type="match status" value="1"/>
</dbReference>
<dbReference type="OrthoDB" id="531008at2759"/>
<feature type="domain" description="Association with the SNF1 complex (ASC)" evidence="5">
    <location>
        <begin position="341"/>
        <end position="448"/>
    </location>
</feature>
<dbReference type="FunFam" id="2.60.40.10:FF:000562">
    <property type="entry name" value="Snf1 kinase complex beta-subunit Gal83"/>
    <property type="match status" value="1"/>
</dbReference>
<dbReference type="SMART" id="SM01010">
    <property type="entry name" value="AMPKBI"/>
    <property type="match status" value="1"/>
</dbReference>
<feature type="compositionally biased region" description="Polar residues" evidence="4">
    <location>
        <begin position="35"/>
        <end position="49"/>
    </location>
</feature>
<dbReference type="InterPro" id="IPR050827">
    <property type="entry name" value="CRP1_MDG1_kinase"/>
</dbReference>
<dbReference type="EMBL" id="MU253761">
    <property type="protein sequence ID" value="KAG9247872.1"/>
    <property type="molecule type" value="Genomic_DNA"/>
</dbReference>
<dbReference type="SUPFAM" id="SSF81296">
    <property type="entry name" value="E set domains"/>
    <property type="match status" value="1"/>
</dbReference>
<dbReference type="PANTHER" id="PTHR10343:SF84">
    <property type="entry name" value="5'-AMP-ACTIVATED PROTEIN KINASE SUBUNIT BETA-1"/>
    <property type="match status" value="1"/>
</dbReference>
<evidence type="ECO:0000259" key="5">
    <source>
        <dbReference type="SMART" id="SM01010"/>
    </source>
</evidence>
<comment type="similarity">
    <text evidence="2">Belongs to the 5'-AMP-activated protein kinase beta subunit family.</text>
</comment>
<comment type="subcellular location">
    <subcellularLocation>
        <location evidence="1">Cytoplasm</location>
    </subcellularLocation>
</comment>
<dbReference type="GO" id="GO:0005737">
    <property type="term" value="C:cytoplasm"/>
    <property type="evidence" value="ECO:0007669"/>
    <property type="project" value="UniProtKB-SubCell"/>
</dbReference>
<feature type="compositionally biased region" description="Polar residues" evidence="4">
    <location>
        <begin position="183"/>
        <end position="192"/>
    </location>
</feature>
<dbReference type="PANTHER" id="PTHR10343">
    <property type="entry name" value="5'-AMP-ACTIVATED PROTEIN KINASE , BETA SUBUNIT"/>
    <property type="match status" value="1"/>
</dbReference>
<keyword evidence="7" id="KW-1185">Reference proteome</keyword>
<feature type="compositionally biased region" description="Low complexity" evidence="4">
    <location>
        <begin position="1"/>
        <end position="27"/>
    </location>
</feature>
<feature type="region of interest" description="Disordered" evidence="4">
    <location>
        <begin position="181"/>
        <end position="201"/>
    </location>
</feature>
<dbReference type="InterPro" id="IPR037256">
    <property type="entry name" value="ASC_dom_sf"/>
</dbReference>
<comment type="caution">
    <text evidence="6">The sequence shown here is derived from an EMBL/GenBank/DDBJ whole genome shotgun (WGS) entry which is preliminary data.</text>
</comment>
<dbReference type="Proteomes" id="UP000887226">
    <property type="component" value="Unassembled WGS sequence"/>
</dbReference>
<dbReference type="InterPro" id="IPR006828">
    <property type="entry name" value="ASC_dom"/>
</dbReference>
<sequence>MGNNPSTPKSGASASQSSSSHESSRQSFTRKDNQRTFTQSQRAAGNADTTVHRQRNSIPVATTDHPSPAQSLGKTAAMKNPLGTARVKNERSGTRERPSKPIAMPIPTTALPIVSSNSRSYPDSIESSETSGMPDMSFQYTTRPPRLPLPIEEEVHTPGSPIITPADLDAPYLGMSDEKSLVQRGSQLSNSSMEDDEEDDELNVDKLAPTVPVVFEWKRGGERAYVTGTIFQWNRKHRLQQVPGQPGLFRGIVHCRPGTHHVRFIVDGLMQCSPDLPTTVDFGNNLVNYVEVSADDIPKEEEKPAKTEPLADITPNIFDPPGDPGQVEKIPPVIPKVKTKVPETPSYFLTDAPVFLSDLDKPEDSREYRYAARAIEKLPGPPTLPGFMGKPILNAATPLKDDNSVLTMPNHTALNHLATSSIKHSVLAVSGTTRYGKKFVTTIMYKPTGVEG</sequence>
<dbReference type="Gene3D" id="6.20.250.60">
    <property type="match status" value="1"/>
</dbReference>
<accession>A0A9P8CIE7</accession>
<evidence type="ECO:0000313" key="7">
    <source>
        <dbReference type="Proteomes" id="UP000887226"/>
    </source>
</evidence>
<evidence type="ECO:0000313" key="6">
    <source>
        <dbReference type="EMBL" id="KAG9247872.1"/>
    </source>
</evidence>